<dbReference type="AlphaFoldDB" id="A0A3B0SYE7"/>
<protein>
    <submittedName>
        <fullName evidence="1">Uncharacterized protein</fullName>
    </submittedName>
</protein>
<dbReference type="EMBL" id="UOEL01000062">
    <property type="protein sequence ID" value="VAW11471.1"/>
    <property type="molecule type" value="Genomic_DNA"/>
</dbReference>
<gene>
    <name evidence="1" type="ORF">MNBD_BACTEROID03-1226</name>
</gene>
<proteinExistence type="predicted"/>
<evidence type="ECO:0000313" key="1">
    <source>
        <dbReference type="EMBL" id="VAW11471.1"/>
    </source>
</evidence>
<reference evidence="1" key="1">
    <citation type="submission" date="2018-06" db="EMBL/GenBank/DDBJ databases">
        <authorList>
            <person name="Zhirakovskaya E."/>
        </authorList>
    </citation>
    <scope>NUCLEOTIDE SEQUENCE</scope>
</reference>
<sequence>MDLGIRAETKIIFTACFIREISEIVKSETSFLVDNNVPSKSEHSVL</sequence>
<accession>A0A3B0SYE7</accession>
<name>A0A3B0SYE7_9ZZZZ</name>
<organism evidence="1">
    <name type="scientific">hydrothermal vent metagenome</name>
    <dbReference type="NCBI Taxonomy" id="652676"/>
    <lineage>
        <taxon>unclassified sequences</taxon>
        <taxon>metagenomes</taxon>
        <taxon>ecological metagenomes</taxon>
    </lineage>
</organism>